<gene>
    <name evidence="1" type="ORF">DSO57_1021764</name>
</gene>
<keyword evidence="2" id="KW-1185">Reference proteome</keyword>
<evidence type="ECO:0000313" key="1">
    <source>
        <dbReference type="EMBL" id="KAJ9076910.1"/>
    </source>
</evidence>
<comment type="caution">
    <text evidence="1">The sequence shown here is derived from an EMBL/GenBank/DDBJ whole genome shotgun (WGS) entry which is preliminary data.</text>
</comment>
<dbReference type="EMBL" id="QTSX02002236">
    <property type="protein sequence ID" value="KAJ9076910.1"/>
    <property type="molecule type" value="Genomic_DNA"/>
</dbReference>
<protein>
    <submittedName>
        <fullName evidence="1">Uncharacterized protein</fullName>
    </submittedName>
</protein>
<dbReference type="Proteomes" id="UP001165960">
    <property type="component" value="Unassembled WGS sequence"/>
</dbReference>
<organism evidence="1 2">
    <name type="scientific">Entomophthora muscae</name>
    <dbReference type="NCBI Taxonomy" id="34485"/>
    <lineage>
        <taxon>Eukaryota</taxon>
        <taxon>Fungi</taxon>
        <taxon>Fungi incertae sedis</taxon>
        <taxon>Zoopagomycota</taxon>
        <taxon>Entomophthoromycotina</taxon>
        <taxon>Entomophthoromycetes</taxon>
        <taxon>Entomophthorales</taxon>
        <taxon>Entomophthoraceae</taxon>
        <taxon>Entomophthora</taxon>
    </lineage>
</organism>
<proteinExistence type="predicted"/>
<name>A0ACC2TQR5_9FUNG</name>
<evidence type="ECO:0000313" key="2">
    <source>
        <dbReference type="Proteomes" id="UP001165960"/>
    </source>
</evidence>
<accession>A0ACC2TQR5</accession>
<sequence length="94" mass="10273">MALALMSFHSNSPHPCGSFYEEGGQPLDESSAPAFTAANTHTGERAGAPYGLPTLSHFMPEHQQPQAMGYQQPLMSCPAPKERLLSYCIYLFLL</sequence>
<reference evidence="1" key="1">
    <citation type="submission" date="2022-04" db="EMBL/GenBank/DDBJ databases">
        <title>Genome of the entomopathogenic fungus Entomophthora muscae.</title>
        <authorList>
            <person name="Elya C."/>
            <person name="Lovett B.R."/>
            <person name="Lee E."/>
            <person name="Macias A.M."/>
            <person name="Hajek A.E."/>
            <person name="De Bivort B.L."/>
            <person name="Kasson M.T."/>
            <person name="De Fine Licht H.H."/>
            <person name="Stajich J.E."/>
        </authorList>
    </citation>
    <scope>NUCLEOTIDE SEQUENCE</scope>
    <source>
        <strain evidence="1">Berkeley</strain>
    </source>
</reference>